<proteinExistence type="predicted"/>
<evidence type="ECO:0000313" key="3">
    <source>
        <dbReference type="EMBL" id="KAK1309582.1"/>
    </source>
</evidence>
<accession>A0AAV9E8D9</accession>
<dbReference type="EMBL" id="JAUJYO010000009">
    <property type="protein sequence ID" value="KAK1309582.1"/>
    <property type="molecule type" value="Genomic_DNA"/>
</dbReference>
<dbReference type="PANTHER" id="PTHR47723:SF19">
    <property type="entry name" value="POLYNUCLEOTIDYL TRANSFERASE, RIBONUCLEASE H-LIKE SUPERFAMILY PROTEIN"/>
    <property type="match status" value="1"/>
</dbReference>
<dbReference type="InterPro" id="IPR053151">
    <property type="entry name" value="RNase_H-like"/>
</dbReference>
<feature type="region of interest" description="Disordered" evidence="1">
    <location>
        <begin position="1"/>
        <end position="22"/>
    </location>
</feature>
<dbReference type="GO" id="GO:0003676">
    <property type="term" value="F:nucleic acid binding"/>
    <property type="evidence" value="ECO:0007669"/>
    <property type="project" value="InterPro"/>
</dbReference>
<dbReference type="InterPro" id="IPR036397">
    <property type="entry name" value="RNaseH_sf"/>
</dbReference>
<reference evidence="3" key="2">
    <citation type="submission" date="2023-06" db="EMBL/GenBank/DDBJ databases">
        <authorList>
            <person name="Ma L."/>
            <person name="Liu K.-W."/>
            <person name="Li Z."/>
            <person name="Hsiao Y.-Y."/>
            <person name="Qi Y."/>
            <person name="Fu T."/>
            <person name="Tang G."/>
            <person name="Zhang D."/>
            <person name="Sun W.-H."/>
            <person name="Liu D.-K."/>
            <person name="Li Y."/>
            <person name="Chen G.-Z."/>
            <person name="Liu X.-D."/>
            <person name="Liao X.-Y."/>
            <person name="Jiang Y.-T."/>
            <person name="Yu X."/>
            <person name="Hao Y."/>
            <person name="Huang J."/>
            <person name="Zhao X.-W."/>
            <person name="Ke S."/>
            <person name="Chen Y.-Y."/>
            <person name="Wu W.-L."/>
            <person name="Hsu J.-L."/>
            <person name="Lin Y.-F."/>
            <person name="Huang M.-D."/>
            <person name="Li C.-Y."/>
            <person name="Huang L."/>
            <person name="Wang Z.-W."/>
            <person name="Zhao X."/>
            <person name="Zhong W.-Y."/>
            <person name="Peng D.-H."/>
            <person name="Ahmad S."/>
            <person name="Lan S."/>
            <person name="Zhang J.-S."/>
            <person name="Tsai W.-C."/>
            <person name="Van De Peer Y."/>
            <person name="Liu Z.-J."/>
        </authorList>
    </citation>
    <scope>NUCLEOTIDE SEQUENCE</scope>
    <source>
        <strain evidence="3">CP</strain>
        <tissue evidence="3">Leaves</tissue>
    </source>
</reference>
<dbReference type="Proteomes" id="UP001180020">
    <property type="component" value="Unassembled WGS sequence"/>
</dbReference>
<reference evidence="3" key="1">
    <citation type="journal article" date="2023" name="Nat. Commun.">
        <title>Diploid and tetraploid genomes of Acorus and the evolution of monocots.</title>
        <authorList>
            <person name="Ma L."/>
            <person name="Liu K.W."/>
            <person name="Li Z."/>
            <person name="Hsiao Y.Y."/>
            <person name="Qi Y."/>
            <person name="Fu T."/>
            <person name="Tang G.D."/>
            <person name="Zhang D."/>
            <person name="Sun W.H."/>
            <person name="Liu D.K."/>
            <person name="Li Y."/>
            <person name="Chen G.Z."/>
            <person name="Liu X.D."/>
            <person name="Liao X.Y."/>
            <person name="Jiang Y.T."/>
            <person name="Yu X."/>
            <person name="Hao Y."/>
            <person name="Huang J."/>
            <person name="Zhao X.W."/>
            <person name="Ke S."/>
            <person name="Chen Y.Y."/>
            <person name="Wu W.L."/>
            <person name="Hsu J.L."/>
            <person name="Lin Y.F."/>
            <person name="Huang M.D."/>
            <person name="Li C.Y."/>
            <person name="Huang L."/>
            <person name="Wang Z.W."/>
            <person name="Zhao X."/>
            <person name="Zhong W.Y."/>
            <person name="Peng D.H."/>
            <person name="Ahmad S."/>
            <person name="Lan S."/>
            <person name="Zhang J.S."/>
            <person name="Tsai W.C."/>
            <person name="Van de Peer Y."/>
            <person name="Liu Z.J."/>
        </authorList>
    </citation>
    <scope>NUCLEOTIDE SEQUENCE</scope>
    <source>
        <strain evidence="3">CP</strain>
    </source>
</reference>
<dbReference type="AlphaFoldDB" id="A0AAV9E8D9"/>
<dbReference type="Gene3D" id="3.30.420.10">
    <property type="entry name" value="Ribonuclease H-like superfamily/Ribonuclease H"/>
    <property type="match status" value="1"/>
</dbReference>
<organism evidence="3 4">
    <name type="scientific">Acorus calamus</name>
    <name type="common">Sweet flag</name>
    <dbReference type="NCBI Taxonomy" id="4465"/>
    <lineage>
        <taxon>Eukaryota</taxon>
        <taxon>Viridiplantae</taxon>
        <taxon>Streptophyta</taxon>
        <taxon>Embryophyta</taxon>
        <taxon>Tracheophyta</taxon>
        <taxon>Spermatophyta</taxon>
        <taxon>Magnoliopsida</taxon>
        <taxon>Liliopsida</taxon>
        <taxon>Acoraceae</taxon>
        <taxon>Acorus</taxon>
    </lineage>
</organism>
<name>A0AAV9E8D9_ACOCL</name>
<evidence type="ECO:0000259" key="2">
    <source>
        <dbReference type="Pfam" id="PF13456"/>
    </source>
</evidence>
<gene>
    <name evidence="3" type="ORF">QJS10_CPA09g01285</name>
</gene>
<protein>
    <recommendedName>
        <fullName evidence="2">RNase H type-1 domain-containing protein</fullName>
    </recommendedName>
</protein>
<dbReference type="PANTHER" id="PTHR47723">
    <property type="entry name" value="OS05G0353850 PROTEIN"/>
    <property type="match status" value="1"/>
</dbReference>
<dbReference type="SUPFAM" id="SSF53098">
    <property type="entry name" value="Ribonuclease H-like"/>
    <property type="match status" value="1"/>
</dbReference>
<evidence type="ECO:0000256" key="1">
    <source>
        <dbReference type="SAM" id="MobiDB-lite"/>
    </source>
</evidence>
<dbReference type="GO" id="GO:0004523">
    <property type="term" value="F:RNA-DNA hybrid ribonuclease activity"/>
    <property type="evidence" value="ECO:0007669"/>
    <property type="project" value="InterPro"/>
</dbReference>
<evidence type="ECO:0000313" key="4">
    <source>
        <dbReference type="Proteomes" id="UP001180020"/>
    </source>
</evidence>
<dbReference type="InterPro" id="IPR044730">
    <property type="entry name" value="RNase_H-like_dom_plant"/>
</dbReference>
<dbReference type="CDD" id="cd06222">
    <property type="entry name" value="RNase_H_like"/>
    <property type="match status" value="1"/>
</dbReference>
<sequence length="185" mass="20170">MRGWGGGGCMGRGRSKSTNDTCTCGGGRRRIPNACGDRAGFGAIVMNWKGEPLHAVAVQEQDLGSINVIKFKAMLAGLRMCFWMGLIHIHLESDSTTAITWLKGKGCLPWQLIRERNEMDVLLASHTACQVSHTFREGNQPTNLLASWQNTPGLTLMRPDQFDEALQLILDKDAAGAISTISISK</sequence>
<feature type="domain" description="RNase H type-1" evidence="2">
    <location>
        <begin position="38"/>
        <end position="148"/>
    </location>
</feature>
<keyword evidence="4" id="KW-1185">Reference proteome</keyword>
<comment type="caution">
    <text evidence="3">The sequence shown here is derived from an EMBL/GenBank/DDBJ whole genome shotgun (WGS) entry which is preliminary data.</text>
</comment>
<dbReference type="InterPro" id="IPR002156">
    <property type="entry name" value="RNaseH_domain"/>
</dbReference>
<feature type="compositionally biased region" description="Gly residues" evidence="1">
    <location>
        <begin position="1"/>
        <end position="11"/>
    </location>
</feature>
<dbReference type="Pfam" id="PF13456">
    <property type="entry name" value="RVT_3"/>
    <property type="match status" value="1"/>
</dbReference>
<dbReference type="InterPro" id="IPR012337">
    <property type="entry name" value="RNaseH-like_sf"/>
</dbReference>